<evidence type="ECO:0000313" key="2">
    <source>
        <dbReference type="EnsemblMetazoa" id="Aqu2.1.41447_001"/>
    </source>
</evidence>
<feature type="region of interest" description="Disordered" evidence="1">
    <location>
        <begin position="151"/>
        <end position="205"/>
    </location>
</feature>
<dbReference type="PANTHER" id="PTHR37508:SF1">
    <property type="entry name" value="TRANSMEMBRANE PROTEIN"/>
    <property type="match status" value="1"/>
</dbReference>
<organism evidence="2">
    <name type="scientific">Amphimedon queenslandica</name>
    <name type="common">Sponge</name>
    <dbReference type="NCBI Taxonomy" id="400682"/>
    <lineage>
        <taxon>Eukaryota</taxon>
        <taxon>Metazoa</taxon>
        <taxon>Porifera</taxon>
        <taxon>Demospongiae</taxon>
        <taxon>Heteroscleromorpha</taxon>
        <taxon>Haplosclerida</taxon>
        <taxon>Niphatidae</taxon>
        <taxon>Amphimedon</taxon>
    </lineage>
</organism>
<name>A0A1X7VN01_AMPQE</name>
<protein>
    <submittedName>
        <fullName evidence="2">Uncharacterized protein</fullName>
    </submittedName>
</protein>
<sequence>MAEIVLEGHTYSIAELPDATSPLVLQEQRRLLGVINLEALVDDLGRVGNCVRIAYHGVTGFVDLQIEIQRIGYDVTRLCDKSAVTVGKFKNASTTVLGSLKATYEFLMENFEDMAIDTLADVAETAKGMATAAEELRADFDNQAKKVVEALEKTEKTQDTEEKRKKKMEEDRKDMEAEKEKQEKLEKEAAEAQRKAEAMAQAADNKENDAIQAIMNIKEEERHRSENTGFWKKLSNAFTGRDTRAAAAVDASLRTQEDKAKAAREEKMRHLTLMQQKEDMRSKALAELAAYVKRIQNMKAGENEIEAVIDALQNAIRALKSLSAVMMQAALFWYQLQEHCEFLAKGEMKEMIEKALKYPEERRLKFWNSSGFKTKAVTYYAGWVALDHVCGIYMERIMLTQRELYTYIQEALRKEDAQKKVKELANSFLVDLESQQKAIAERKETQLKEMEELKEKGKKADEEAAAKKDAK</sequence>
<accession>A0A1X7VN01</accession>
<proteinExistence type="predicted"/>
<dbReference type="PANTHER" id="PTHR37508">
    <property type="entry name" value="TRANSMEMBRANE PROTEIN"/>
    <property type="match status" value="1"/>
</dbReference>
<evidence type="ECO:0000256" key="1">
    <source>
        <dbReference type="SAM" id="MobiDB-lite"/>
    </source>
</evidence>
<dbReference type="EnsemblMetazoa" id="Aqu2.1.41447_001">
    <property type="protein sequence ID" value="Aqu2.1.41447_001"/>
    <property type="gene ID" value="Aqu2.1.41447"/>
</dbReference>
<dbReference type="OMA" id="TCFEEVR"/>
<dbReference type="InParanoid" id="A0A1X7VN01"/>
<feature type="compositionally biased region" description="Basic and acidic residues" evidence="1">
    <location>
        <begin position="151"/>
        <end position="197"/>
    </location>
</feature>
<feature type="region of interest" description="Disordered" evidence="1">
    <location>
        <begin position="451"/>
        <end position="471"/>
    </location>
</feature>
<dbReference type="eggNOG" id="ENOG502RDDV">
    <property type="taxonomic scope" value="Eukaryota"/>
</dbReference>
<dbReference type="AlphaFoldDB" id="A0A1X7VN01"/>
<dbReference type="STRING" id="400682.A0A1X7VN01"/>
<reference evidence="2" key="1">
    <citation type="submission" date="2017-05" db="UniProtKB">
        <authorList>
            <consortium name="EnsemblMetazoa"/>
        </authorList>
    </citation>
    <scope>IDENTIFICATION</scope>
</reference>